<evidence type="ECO:0000256" key="2">
    <source>
        <dbReference type="SAM" id="MobiDB-lite"/>
    </source>
</evidence>
<sequence>MAPREHASDGFKDLMKLSGAGESGRPPMSPPAQRKEVSHEHSDTASPQVGEPSAADEREKARRILALCDLAERGGSSSLSSVGCGGAGDSLSSPATARRPSRGPDMIRHFSSDLLGSVLGASDLADDLDSDSHSPTFGHCSRCQDSDAELASLRATVEGLRTDLRRTAQKREEDLAKIELLQLDNLELSTQHRAAEDECQKLRDEVREMQSREDWLEGENERLRVRMEAGSSNLSDPVVELANMSSLEESEEEGEYNNEQGSGDKMAVPESYFDHTQRC</sequence>
<evidence type="ECO:0000313" key="3">
    <source>
        <dbReference type="EMBL" id="CAE2285326.1"/>
    </source>
</evidence>
<accession>A0A7S4K6B9</accession>
<dbReference type="EMBL" id="HBKQ01058598">
    <property type="protein sequence ID" value="CAE2285326.1"/>
    <property type="molecule type" value="Transcribed_RNA"/>
</dbReference>
<feature type="compositionally biased region" description="Basic and acidic residues" evidence="2">
    <location>
        <begin position="1"/>
        <end position="15"/>
    </location>
</feature>
<feature type="coiled-coil region" evidence="1">
    <location>
        <begin position="150"/>
        <end position="219"/>
    </location>
</feature>
<protein>
    <submittedName>
        <fullName evidence="3">Uncharacterized protein</fullName>
    </submittedName>
</protein>
<evidence type="ECO:0000256" key="1">
    <source>
        <dbReference type="SAM" id="Coils"/>
    </source>
</evidence>
<feature type="region of interest" description="Disordered" evidence="2">
    <location>
        <begin position="74"/>
        <end position="108"/>
    </location>
</feature>
<keyword evidence="1" id="KW-0175">Coiled coil</keyword>
<feature type="region of interest" description="Disordered" evidence="2">
    <location>
        <begin position="244"/>
        <end position="279"/>
    </location>
</feature>
<gene>
    <name evidence="3" type="ORF">OAUR00152_LOCUS40015</name>
</gene>
<organism evidence="3">
    <name type="scientific">Odontella aurita</name>
    <dbReference type="NCBI Taxonomy" id="265563"/>
    <lineage>
        <taxon>Eukaryota</taxon>
        <taxon>Sar</taxon>
        <taxon>Stramenopiles</taxon>
        <taxon>Ochrophyta</taxon>
        <taxon>Bacillariophyta</taxon>
        <taxon>Mediophyceae</taxon>
        <taxon>Biddulphiophycidae</taxon>
        <taxon>Eupodiscales</taxon>
        <taxon>Odontellaceae</taxon>
        <taxon>Odontella</taxon>
    </lineage>
</organism>
<dbReference type="AlphaFoldDB" id="A0A7S4K6B9"/>
<feature type="region of interest" description="Disordered" evidence="2">
    <location>
        <begin position="1"/>
        <end position="60"/>
    </location>
</feature>
<name>A0A7S4K6B9_9STRA</name>
<feature type="compositionally biased region" description="Basic and acidic residues" evidence="2">
    <location>
        <begin position="33"/>
        <end position="43"/>
    </location>
</feature>
<reference evidence="3" key="1">
    <citation type="submission" date="2021-01" db="EMBL/GenBank/DDBJ databases">
        <authorList>
            <person name="Corre E."/>
            <person name="Pelletier E."/>
            <person name="Niang G."/>
            <person name="Scheremetjew M."/>
            <person name="Finn R."/>
            <person name="Kale V."/>
            <person name="Holt S."/>
            <person name="Cochrane G."/>
            <person name="Meng A."/>
            <person name="Brown T."/>
            <person name="Cohen L."/>
        </authorList>
    </citation>
    <scope>NUCLEOTIDE SEQUENCE</scope>
    <source>
        <strain evidence="3">Isolate 1302-5</strain>
    </source>
</reference>
<proteinExistence type="predicted"/>